<evidence type="ECO:0000256" key="3">
    <source>
        <dbReference type="HAMAP-Rule" id="MF_01805"/>
    </source>
</evidence>
<dbReference type="PANTHER" id="PTHR33969:SF2">
    <property type="entry name" value="SEGREGATION AND CONDENSATION PROTEIN A"/>
    <property type="match status" value="1"/>
</dbReference>
<dbReference type="InterPro" id="IPR003768">
    <property type="entry name" value="ScpA"/>
</dbReference>
<reference evidence="4 5" key="1">
    <citation type="submission" date="2021-01" db="EMBL/GenBank/DDBJ databases">
        <title>Genomic Encyclopedia of Type Strains, Phase IV (KMG-IV): sequencing the most valuable type-strain genomes for metagenomic binning, comparative biology and taxonomic classification.</title>
        <authorList>
            <person name="Goeker M."/>
        </authorList>
    </citation>
    <scope>NUCLEOTIDE SEQUENCE [LARGE SCALE GENOMIC DNA]</scope>
    <source>
        <strain evidence="4 5">DSM 25890</strain>
    </source>
</reference>
<dbReference type="RefSeq" id="WP_204400309.1">
    <property type="nucleotide sequence ID" value="NZ_JAFBEE010000002.1"/>
</dbReference>
<comment type="subcellular location">
    <subcellularLocation>
        <location evidence="3">Cytoplasm</location>
    </subcellularLocation>
    <text evidence="3">Associated with two foci at the outer edges of the nucleoid region in young cells, and at four foci within both cell halves in older cells.</text>
</comment>
<evidence type="ECO:0000313" key="4">
    <source>
        <dbReference type="EMBL" id="MBM7614036.1"/>
    </source>
</evidence>
<name>A0ABS2NM93_9FIRM</name>
<comment type="function">
    <text evidence="3">Participates in chromosomal partition during cell division. May act via the formation of a condensin-like complex containing Smc and ScpB that pull DNA away from mid-cell into both cell halves.</text>
</comment>
<dbReference type="Pfam" id="PF02616">
    <property type="entry name" value="SMC_ScpA"/>
    <property type="match status" value="1"/>
</dbReference>
<gene>
    <name evidence="3" type="primary">scpA</name>
    <name evidence="4" type="ORF">JOC73_000545</name>
</gene>
<evidence type="ECO:0000256" key="2">
    <source>
        <dbReference type="ARBA" id="ARBA00044777"/>
    </source>
</evidence>
<comment type="subunit">
    <text evidence="3">Component of a cohesin-like complex composed of ScpA, ScpB and the Smc homodimer, in which ScpA and ScpB bind to the head domain of Smc. The presence of the three proteins is required for the association of the complex with DNA.</text>
</comment>
<keyword evidence="1 3" id="KW-0159">Chromosome partition</keyword>
<dbReference type="InterPro" id="IPR023093">
    <property type="entry name" value="ScpA-like_C"/>
</dbReference>
<comment type="caution">
    <text evidence="4">The sequence shown here is derived from an EMBL/GenBank/DDBJ whole genome shotgun (WGS) entry which is preliminary data.</text>
</comment>
<dbReference type="EMBL" id="JAFBEE010000002">
    <property type="protein sequence ID" value="MBM7614036.1"/>
    <property type="molecule type" value="Genomic_DNA"/>
</dbReference>
<dbReference type="Gene3D" id="6.10.250.2410">
    <property type="match status" value="1"/>
</dbReference>
<keyword evidence="3" id="KW-0963">Cytoplasm</keyword>
<sequence length="248" mass="29435">MAYNIKLQAFEGPFDLLFHLIEKNEIDIYDIPINEVADQYMEYIRAMETLDLEITSEFLVMAATLLEIKSKMLLPVEVVDHVQLEFEELDPRHELVRRLLEYKKYKMAAEVFREKEDVSKKLYFKPREEIIFEVEENHCKLLENLEMSDLMTALEKMLSGKHIRDKRENTFHQMQRDAFTIDEKINEILDLLSLTSTLKFNSLFAELESRNEMITTFLALLELIKLKKISVRQEMSFTEIEVNLKNIS</sequence>
<dbReference type="Gene3D" id="1.10.10.580">
    <property type="entry name" value="Structural maintenance of chromosome 1. Chain E"/>
    <property type="match status" value="1"/>
</dbReference>
<keyword evidence="3" id="KW-0132">Cell division</keyword>
<organism evidence="4 5">
    <name type="scientific">Alkaliphilus hydrothermalis</name>
    <dbReference type="NCBI Taxonomy" id="1482730"/>
    <lineage>
        <taxon>Bacteria</taxon>
        <taxon>Bacillati</taxon>
        <taxon>Bacillota</taxon>
        <taxon>Clostridia</taxon>
        <taxon>Peptostreptococcales</taxon>
        <taxon>Natronincolaceae</taxon>
        <taxon>Alkaliphilus</taxon>
    </lineage>
</organism>
<comment type="similarity">
    <text evidence="3">Belongs to the ScpA family.</text>
</comment>
<protein>
    <recommendedName>
        <fullName evidence="2 3">Segregation and condensation protein A</fullName>
    </recommendedName>
</protein>
<dbReference type="HAMAP" id="MF_01805">
    <property type="entry name" value="ScpA"/>
    <property type="match status" value="1"/>
</dbReference>
<proteinExistence type="inferred from homology"/>
<evidence type="ECO:0000256" key="1">
    <source>
        <dbReference type="ARBA" id="ARBA00022829"/>
    </source>
</evidence>
<keyword evidence="5" id="KW-1185">Reference proteome</keyword>
<dbReference type="Proteomes" id="UP001314796">
    <property type="component" value="Unassembled WGS sequence"/>
</dbReference>
<evidence type="ECO:0000313" key="5">
    <source>
        <dbReference type="Proteomes" id="UP001314796"/>
    </source>
</evidence>
<dbReference type="PANTHER" id="PTHR33969">
    <property type="entry name" value="SEGREGATION AND CONDENSATION PROTEIN A"/>
    <property type="match status" value="1"/>
</dbReference>
<keyword evidence="3" id="KW-0131">Cell cycle</keyword>
<accession>A0ABS2NM93</accession>